<dbReference type="PANTHER" id="PTHR33911:SF1">
    <property type="entry name" value="RRNA-PROCESSING PROTEIN EFG1"/>
    <property type="match status" value="1"/>
</dbReference>
<comment type="subcellular location">
    <subcellularLocation>
        <location evidence="1">Nucleus</location>
        <location evidence="1">Nucleolus</location>
    </subcellularLocation>
</comment>
<sequence>MSRKVGGSKRPLSRYDIANKGKGGSEQENEVQAKKGSVKNQIRSLKRLLNKKKFTGKVLEKKQRELEHLEKLIVKRKNSERDKALAKKYHKVRFFERIKVTRKIKKIERAIATANSNGDKEELENKKIELENDLTYVMRFPKGHKYISLFGEGLSEKQLQTRNELRALAIKSAEKNKDEQKTKKAEKRKNTDNKNTTKTVPSNPDNHEQEEGPDDDADDFFL</sequence>
<feature type="region of interest" description="Disordered" evidence="8">
    <location>
        <begin position="1"/>
        <end position="38"/>
    </location>
</feature>
<evidence type="ECO:0000256" key="6">
    <source>
        <dbReference type="ARBA" id="ARBA00023054"/>
    </source>
</evidence>
<dbReference type="AlphaFoldDB" id="A0A7S3LR99"/>
<feature type="compositionally biased region" description="Basic and acidic residues" evidence="8">
    <location>
        <begin position="172"/>
        <end position="192"/>
    </location>
</feature>
<feature type="compositionally biased region" description="Acidic residues" evidence="8">
    <location>
        <begin position="211"/>
        <end position="222"/>
    </location>
</feature>
<keyword evidence="7" id="KW-0539">Nucleus</keyword>
<dbReference type="GO" id="GO:0030688">
    <property type="term" value="C:preribosome, small subunit precursor"/>
    <property type="evidence" value="ECO:0007669"/>
    <property type="project" value="TreeGrafter"/>
</dbReference>
<dbReference type="EMBL" id="HBIN01013118">
    <property type="protein sequence ID" value="CAE0439717.1"/>
    <property type="molecule type" value="Transcribed_RNA"/>
</dbReference>
<name>A0A7S3LR99_9STRA</name>
<keyword evidence="5" id="KW-0698">rRNA processing</keyword>
<accession>A0A7S3LR99</accession>
<feature type="region of interest" description="Disordered" evidence="8">
    <location>
        <begin position="170"/>
        <end position="222"/>
    </location>
</feature>
<evidence type="ECO:0000256" key="1">
    <source>
        <dbReference type="ARBA" id="ARBA00004604"/>
    </source>
</evidence>
<keyword evidence="6" id="KW-0175">Coiled coil</keyword>
<evidence type="ECO:0000256" key="3">
    <source>
        <dbReference type="ARBA" id="ARBA00018689"/>
    </source>
</evidence>
<evidence type="ECO:0000313" key="9">
    <source>
        <dbReference type="EMBL" id="CAE0439717.1"/>
    </source>
</evidence>
<organism evidence="9">
    <name type="scientific">Aplanochytrium stocchinoi</name>
    <dbReference type="NCBI Taxonomy" id="215587"/>
    <lineage>
        <taxon>Eukaryota</taxon>
        <taxon>Sar</taxon>
        <taxon>Stramenopiles</taxon>
        <taxon>Bigyra</taxon>
        <taxon>Labyrinthulomycetes</taxon>
        <taxon>Thraustochytrida</taxon>
        <taxon>Thraustochytriidae</taxon>
        <taxon>Aplanochytrium</taxon>
    </lineage>
</organism>
<evidence type="ECO:0000256" key="7">
    <source>
        <dbReference type="ARBA" id="ARBA00023242"/>
    </source>
</evidence>
<dbReference type="Pfam" id="PF10153">
    <property type="entry name" value="Efg1"/>
    <property type="match status" value="1"/>
</dbReference>
<dbReference type="GO" id="GO:0000462">
    <property type="term" value="P:maturation of SSU-rRNA from tricistronic rRNA transcript (SSU-rRNA, 5.8S rRNA, LSU-rRNA)"/>
    <property type="evidence" value="ECO:0007669"/>
    <property type="project" value="TreeGrafter"/>
</dbReference>
<gene>
    <name evidence="9" type="ORF">ASTO00021_LOCUS9896</name>
</gene>
<comment type="similarity">
    <text evidence="2">Belongs to the EFG1 family.</text>
</comment>
<evidence type="ECO:0000256" key="4">
    <source>
        <dbReference type="ARBA" id="ARBA00019827"/>
    </source>
</evidence>
<dbReference type="InterPro" id="IPR019310">
    <property type="entry name" value="Efg1"/>
</dbReference>
<protein>
    <recommendedName>
        <fullName evidence="3">rRNA-processing protein EFG1</fullName>
    </recommendedName>
    <alternativeName>
        <fullName evidence="4">rRNA-processing protein efg1</fullName>
    </alternativeName>
</protein>
<reference evidence="9" key="1">
    <citation type="submission" date="2021-01" db="EMBL/GenBank/DDBJ databases">
        <authorList>
            <person name="Corre E."/>
            <person name="Pelletier E."/>
            <person name="Niang G."/>
            <person name="Scheremetjew M."/>
            <person name="Finn R."/>
            <person name="Kale V."/>
            <person name="Holt S."/>
            <person name="Cochrane G."/>
            <person name="Meng A."/>
            <person name="Brown T."/>
            <person name="Cohen L."/>
        </authorList>
    </citation>
    <scope>NUCLEOTIDE SEQUENCE</scope>
    <source>
        <strain evidence="9">GSBS06</strain>
    </source>
</reference>
<proteinExistence type="inferred from homology"/>
<dbReference type="GO" id="GO:0005730">
    <property type="term" value="C:nucleolus"/>
    <property type="evidence" value="ECO:0007669"/>
    <property type="project" value="UniProtKB-SubCell"/>
</dbReference>
<evidence type="ECO:0000256" key="8">
    <source>
        <dbReference type="SAM" id="MobiDB-lite"/>
    </source>
</evidence>
<evidence type="ECO:0000256" key="5">
    <source>
        <dbReference type="ARBA" id="ARBA00022552"/>
    </source>
</evidence>
<dbReference type="PANTHER" id="PTHR33911">
    <property type="entry name" value="RRNA-PROCESSING PROTEIN EFG1"/>
    <property type="match status" value="1"/>
</dbReference>
<evidence type="ECO:0000256" key="2">
    <source>
        <dbReference type="ARBA" id="ARBA00006916"/>
    </source>
</evidence>
<dbReference type="InterPro" id="IPR050786">
    <property type="entry name" value="EFG1_rRNA-proc"/>
</dbReference>